<keyword evidence="1" id="KW-1133">Transmembrane helix</keyword>
<evidence type="ECO:0000313" key="2">
    <source>
        <dbReference type="EMBL" id="OAS20558.1"/>
    </source>
</evidence>
<reference evidence="2 3" key="1">
    <citation type="submission" date="2016-05" db="EMBL/GenBank/DDBJ databases">
        <title>Paenibacillus sp. 1ZS3-15 nov., isolated from the rhizosphere soil.</title>
        <authorList>
            <person name="Zhang X.X."/>
            <person name="Zhang J."/>
        </authorList>
    </citation>
    <scope>NUCLEOTIDE SEQUENCE [LARGE SCALE GENOMIC DNA]</scope>
    <source>
        <strain evidence="2 3">1ZS3-15</strain>
    </source>
</reference>
<dbReference type="AlphaFoldDB" id="A0A198AHZ1"/>
<dbReference type="RefSeq" id="WP_068663183.1">
    <property type="nucleotide sequence ID" value="NZ_LYPB01000050.1"/>
</dbReference>
<dbReference type="Proteomes" id="UP000078454">
    <property type="component" value="Unassembled WGS sequence"/>
</dbReference>
<dbReference type="EMBL" id="LYPB01000050">
    <property type="protein sequence ID" value="OAS20558.1"/>
    <property type="molecule type" value="Genomic_DNA"/>
</dbReference>
<dbReference type="STRING" id="1850517.A8708_18570"/>
<evidence type="ECO:0000313" key="3">
    <source>
        <dbReference type="Proteomes" id="UP000078454"/>
    </source>
</evidence>
<protein>
    <submittedName>
        <fullName evidence="2">Uncharacterized protein</fullName>
    </submittedName>
</protein>
<name>A0A198AHZ1_9BACL</name>
<keyword evidence="3" id="KW-1185">Reference proteome</keyword>
<comment type="caution">
    <text evidence="2">The sequence shown here is derived from an EMBL/GenBank/DDBJ whole genome shotgun (WGS) entry which is preliminary data.</text>
</comment>
<feature type="transmembrane region" description="Helical" evidence="1">
    <location>
        <begin position="6"/>
        <end position="23"/>
    </location>
</feature>
<organism evidence="2 3">
    <name type="scientific">Paenibacillus oryzisoli</name>
    <dbReference type="NCBI Taxonomy" id="1850517"/>
    <lineage>
        <taxon>Bacteria</taxon>
        <taxon>Bacillati</taxon>
        <taxon>Bacillota</taxon>
        <taxon>Bacilli</taxon>
        <taxon>Bacillales</taxon>
        <taxon>Paenibacillaceae</taxon>
        <taxon>Paenibacillus</taxon>
    </lineage>
</organism>
<dbReference type="OrthoDB" id="2658073at2"/>
<accession>A0A198AHZ1</accession>
<gene>
    <name evidence="2" type="ORF">A8708_18570</name>
</gene>
<keyword evidence="1" id="KW-0472">Membrane</keyword>
<feature type="transmembrane region" description="Helical" evidence="1">
    <location>
        <begin position="35"/>
        <end position="55"/>
    </location>
</feature>
<proteinExistence type="predicted"/>
<keyword evidence="1" id="KW-0812">Transmembrane</keyword>
<evidence type="ECO:0000256" key="1">
    <source>
        <dbReference type="SAM" id="Phobius"/>
    </source>
</evidence>
<sequence length="76" mass="8862">MDGIFIISFLFLLIGSFFMDRKMLRQEKKGIKMTYGITVGIILLFLTMKIFHISIPMPSYFFVKIVSPWLIRVLGV</sequence>